<protein>
    <submittedName>
        <fullName evidence="2">tRNA threonylcarbamoyladenosine dehydratase</fullName>
    </submittedName>
</protein>
<sequence>MAEEVPLHDLNHPKERLARIMGQEGLERLADARVLVLGIGGVGSNCAEALVRGGLGGIVAVDGDVVAPSNINRQSIAFLSTVGLPKVQVFSAMAADIDPACTVEPVQRFVHAEDVAAFLDEVGPVDWVVDACDMVSTKLALAEECERRGQPLISSMGVANKLDPSAVAVADIYQTVNDPLARVMRKEARKRKIRSLTVAYSSEVPHKGAQLPGSERRERTDLGTCSYMPAVMGLTIAGHVIRQISGVGLA</sequence>
<dbReference type="PANTHER" id="PTHR43267:SF1">
    <property type="entry name" value="TRNA THREONYLCARBAMOYLADENOSINE DEHYDRATASE"/>
    <property type="match status" value="1"/>
</dbReference>
<keyword evidence="3" id="KW-1185">Reference proteome</keyword>
<dbReference type="InterPro" id="IPR000594">
    <property type="entry name" value="ThiF_NAD_FAD-bd"/>
</dbReference>
<dbReference type="PANTHER" id="PTHR43267">
    <property type="entry name" value="TRNA THREONYLCARBAMOYLADENOSINE DEHYDRATASE"/>
    <property type="match status" value="1"/>
</dbReference>
<dbReference type="Proteomes" id="UP001431693">
    <property type="component" value="Unassembled WGS sequence"/>
</dbReference>
<evidence type="ECO:0000259" key="1">
    <source>
        <dbReference type="Pfam" id="PF00899"/>
    </source>
</evidence>
<accession>A0ABT6ZIZ4</accession>
<organism evidence="2 3">
    <name type="scientific">Kribbibacterium absianum</name>
    <dbReference type="NCBI Taxonomy" id="3044210"/>
    <lineage>
        <taxon>Bacteria</taxon>
        <taxon>Bacillati</taxon>
        <taxon>Actinomycetota</taxon>
        <taxon>Coriobacteriia</taxon>
        <taxon>Coriobacteriales</taxon>
        <taxon>Kribbibacteriaceae</taxon>
        <taxon>Kribbibacterium</taxon>
    </lineage>
</organism>
<comment type="caution">
    <text evidence="2">The sequence shown here is derived from an EMBL/GenBank/DDBJ whole genome shotgun (WGS) entry which is preliminary data.</text>
</comment>
<dbReference type="InterPro" id="IPR045886">
    <property type="entry name" value="ThiF/MoeB/HesA"/>
</dbReference>
<gene>
    <name evidence="2" type="ORF">QJ043_00080</name>
</gene>
<dbReference type="Gene3D" id="3.40.50.720">
    <property type="entry name" value="NAD(P)-binding Rossmann-like Domain"/>
    <property type="match status" value="1"/>
</dbReference>
<dbReference type="EMBL" id="JASJEX010000001">
    <property type="protein sequence ID" value="MDJ1128488.1"/>
    <property type="molecule type" value="Genomic_DNA"/>
</dbReference>
<evidence type="ECO:0000313" key="3">
    <source>
        <dbReference type="Proteomes" id="UP001431693"/>
    </source>
</evidence>
<evidence type="ECO:0000313" key="2">
    <source>
        <dbReference type="EMBL" id="MDJ1128488.1"/>
    </source>
</evidence>
<dbReference type="Pfam" id="PF00899">
    <property type="entry name" value="ThiF"/>
    <property type="match status" value="1"/>
</dbReference>
<proteinExistence type="predicted"/>
<dbReference type="InterPro" id="IPR035985">
    <property type="entry name" value="Ubiquitin-activating_enz"/>
</dbReference>
<name>A0ABT6ZIZ4_9ACTN</name>
<dbReference type="RefSeq" id="WP_283712133.1">
    <property type="nucleotide sequence ID" value="NZ_JASJEW010000001.1"/>
</dbReference>
<dbReference type="CDD" id="cd00755">
    <property type="entry name" value="YgdL_like"/>
    <property type="match status" value="1"/>
</dbReference>
<feature type="domain" description="THIF-type NAD/FAD binding fold" evidence="1">
    <location>
        <begin position="19"/>
        <end position="247"/>
    </location>
</feature>
<reference evidence="2" key="1">
    <citation type="submission" date="2023-05" db="EMBL/GenBank/DDBJ databases">
        <title>[olsenella] sp. nov., isolated from a pig farm feces dump.</title>
        <authorList>
            <person name="Chang Y.-H."/>
        </authorList>
    </citation>
    <scope>NUCLEOTIDE SEQUENCE</scope>
    <source>
        <strain evidence="2">YH-ols2217</strain>
    </source>
</reference>
<dbReference type="SUPFAM" id="SSF69572">
    <property type="entry name" value="Activating enzymes of the ubiquitin-like proteins"/>
    <property type="match status" value="1"/>
</dbReference>